<dbReference type="SUPFAM" id="SSF53098">
    <property type="entry name" value="Ribonuclease H-like"/>
    <property type="match status" value="1"/>
</dbReference>
<evidence type="ECO:0000313" key="3">
    <source>
        <dbReference type="EMBL" id="CEM09827.1"/>
    </source>
</evidence>
<reference evidence="3" key="1">
    <citation type="submission" date="2014-11" db="EMBL/GenBank/DDBJ databases">
        <authorList>
            <person name="Otto D Thomas"/>
            <person name="Naeem Raeece"/>
        </authorList>
    </citation>
    <scope>NUCLEOTIDE SEQUENCE</scope>
</reference>
<dbReference type="AlphaFoldDB" id="A0A0G4FB21"/>
<dbReference type="GO" id="GO:0003676">
    <property type="term" value="F:nucleic acid binding"/>
    <property type="evidence" value="ECO:0007669"/>
    <property type="project" value="InterPro"/>
</dbReference>
<dbReference type="PANTHER" id="PTHR37984">
    <property type="entry name" value="PROTEIN CBG26694"/>
    <property type="match status" value="1"/>
</dbReference>
<dbReference type="EMBL" id="CDMZ01000234">
    <property type="protein sequence ID" value="CEM09827.1"/>
    <property type="molecule type" value="Genomic_DNA"/>
</dbReference>
<dbReference type="PANTHER" id="PTHR37984:SF5">
    <property type="entry name" value="PROTEIN NYNRIN-LIKE"/>
    <property type="match status" value="1"/>
</dbReference>
<dbReference type="InterPro" id="IPR036397">
    <property type="entry name" value="RNaseH_sf"/>
</dbReference>
<dbReference type="GO" id="GO:0015074">
    <property type="term" value="P:DNA integration"/>
    <property type="evidence" value="ECO:0007669"/>
    <property type="project" value="InterPro"/>
</dbReference>
<feature type="region of interest" description="Disordered" evidence="1">
    <location>
        <begin position="1"/>
        <end position="35"/>
    </location>
</feature>
<dbReference type="Pfam" id="PF00665">
    <property type="entry name" value="rve"/>
    <property type="match status" value="1"/>
</dbReference>
<accession>A0A0G4FB21</accession>
<dbReference type="InterPro" id="IPR001584">
    <property type="entry name" value="Integrase_cat-core"/>
</dbReference>
<dbReference type="PROSITE" id="PS50994">
    <property type="entry name" value="INTEGRASE"/>
    <property type="match status" value="1"/>
</dbReference>
<sequence>MAGVTDHRRRRGLQGGTKSKFQPNRFPADKVRKEDNKKRCYRCNRTQPHECPVKPDDKCYNCGKKNHCQKLLEGLHLVVNSGCTKGLFPESFRRFVVKSVKNTTSFNTVETLSGKKKGKLTIYKDVVLTIPTMDATGWSVYTVWEKAMIKGNGRRALVPAPVGYCKNADHFVTPVKTIPGFSKRLRGPIINGLTVFPIWVPNRNVDADRAHLRALLHRHAEELINAVKRQIGSRDDSKQNKHPFNYKIFQDLTEMYDKGIGGFVYLSVIVDSSKRFKSLMALTTKDAALDHLIAWTAKWGAPTYICTDNGGEFVNHEYKKFCRERGITHLTGPAYTPAVQGIIERANREIKKVMKKLLDQYKFPHSAWPTLLPGVCYALNTTVHSVLDKHMDEPEVVDGDWIFPPDQEREVKITDLCELVEMAASTRAVKVLKGHVPTTKEEIAKGDFDESILTEMRKYKNNLAIYVMQKGEMPPDFDKAIPMRFVLTWKLKGNRRVPKTCLVVMGHRDSTVIETFSGTPDPGLVRAAIIYALSNSFACAKSDVSIAFLQAPMDVGKKVYIKLPTEIPAVVTEEIPEYMPGAIASANNALYGLK</sequence>
<evidence type="ECO:0000259" key="2">
    <source>
        <dbReference type="PROSITE" id="PS50994"/>
    </source>
</evidence>
<dbReference type="Gene3D" id="3.30.420.10">
    <property type="entry name" value="Ribonuclease H-like superfamily/Ribonuclease H"/>
    <property type="match status" value="1"/>
</dbReference>
<dbReference type="InterPro" id="IPR050951">
    <property type="entry name" value="Retrovirus_Pol_polyprotein"/>
</dbReference>
<proteinExistence type="predicted"/>
<evidence type="ECO:0000256" key="1">
    <source>
        <dbReference type="SAM" id="MobiDB-lite"/>
    </source>
</evidence>
<organism evidence="3">
    <name type="scientific">Chromera velia CCMP2878</name>
    <dbReference type="NCBI Taxonomy" id="1169474"/>
    <lineage>
        <taxon>Eukaryota</taxon>
        <taxon>Sar</taxon>
        <taxon>Alveolata</taxon>
        <taxon>Colpodellida</taxon>
        <taxon>Chromeraceae</taxon>
        <taxon>Chromera</taxon>
    </lineage>
</organism>
<dbReference type="PhylomeDB" id="A0A0G4FB21"/>
<name>A0A0G4FB21_9ALVE</name>
<dbReference type="InterPro" id="IPR012337">
    <property type="entry name" value="RNaseH-like_sf"/>
</dbReference>
<dbReference type="VEuPathDB" id="CryptoDB:Cvel_15992"/>
<feature type="domain" description="Integrase catalytic" evidence="2">
    <location>
        <begin position="239"/>
        <end position="402"/>
    </location>
</feature>
<protein>
    <recommendedName>
        <fullName evidence="2">Integrase catalytic domain-containing protein</fullName>
    </recommendedName>
</protein>
<gene>
    <name evidence="3" type="ORF">Cvel_15992</name>
</gene>